<evidence type="ECO:0000259" key="2">
    <source>
        <dbReference type="Pfam" id="PF00171"/>
    </source>
</evidence>
<evidence type="ECO:0000313" key="4">
    <source>
        <dbReference type="Proteomes" id="UP000288859"/>
    </source>
</evidence>
<dbReference type="GO" id="GO:0009450">
    <property type="term" value="P:gamma-aminobutyric acid catabolic process"/>
    <property type="evidence" value="ECO:0007669"/>
    <property type="project" value="TreeGrafter"/>
</dbReference>
<dbReference type="VEuPathDB" id="FungiDB:PV10_08272"/>
<dbReference type="InterPro" id="IPR016161">
    <property type="entry name" value="Ald_DH/histidinol_DH"/>
</dbReference>
<evidence type="ECO:0000256" key="1">
    <source>
        <dbReference type="ARBA" id="ARBA00023002"/>
    </source>
</evidence>
<sequence>MFVPCVINGTAVSLPETQNFPVVSAVTGETVHFGQSATADVGIQAVEAAAEAFKTWKKTPVLQRRDILNRAADILEAKSNEATKRIVAETSCSEHWPAFDCGIAATAIRQNAATAMTLCGKIPPSDDGTNTSLIFREPVGVVLIIPPWNAVMIMACRGISAALAAGCTVVLKASELSPWSHSLILEVFKEAGLPDGVLNQIQCSRQDAAAVTDALIGHPALRKIEFVGSPHVGRVIGGIAAKHLKPILMELGDQSPAIVLEDADLKAAAQKCVLGAIINHGQVCFGTERILVHEKVKDTFLEELIQALKASPGAGAAITPESAGRVHSLVAEAVAEGAEILAGGNQLTGRASLQPSIVGNVSPRSRMSREEIWGPSATFSTFSTDEEALKIANSTEYGLSASIFTKDYSRALKLARELDFGQVQINAFTFHVSSTAPVTGYKGSGWGSNGGGYGVEEFVFNKHVCLCP</sequence>
<comment type="caution">
    <text evidence="3">The sequence shown here is derived from an EMBL/GenBank/DDBJ whole genome shotgun (WGS) entry which is preliminary data.</text>
</comment>
<proteinExistence type="predicted"/>
<dbReference type="Gene3D" id="3.40.309.10">
    <property type="entry name" value="Aldehyde Dehydrogenase, Chain A, domain 2"/>
    <property type="match status" value="1"/>
</dbReference>
<reference evidence="3 4" key="1">
    <citation type="submission" date="2017-03" db="EMBL/GenBank/DDBJ databases">
        <title>Genomes of endolithic fungi from Antarctica.</title>
        <authorList>
            <person name="Coleine C."/>
            <person name="Masonjones S."/>
            <person name="Stajich J.E."/>
        </authorList>
    </citation>
    <scope>NUCLEOTIDE SEQUENCE [LARGE SCALE GENOMIC DNA]</scope>
    <source>
        <strain evidence="3 4">CCFEE 6314</strain>
    </source>
</reference>
<dbReference type="Proteomes" id="UP000288859">
    <property type="component" value="Unassembled WGS sequence"/>
</dbReference>
<dbReference type="GO" id="GO:0004777">
    <property type="term" value="F:succinate-semialdehyde dehydrogenase (NAD+) activity"/>
    <property type="evidence" value="ECO:0007669"/>
    <property type="project" value="TreeGrafter"/>
</dbReference>
<dbReference type="InterPro" id="IPR016163">
    <property type="entry name" value="Ald_DH_C"/>
</dbReference>
<accession>A0A438NH32</accession>
<dbReference type="PANTHER" id="PTHR43353:SF6">
    <property type="entry name" value="CYTOPLASMIC ALDEHYDE DEHYDROGENASE (EUROFUNG)"/>
    <property type="match status" value="1"/>
</dbReference>
<dbReference type="InterPro" id="IPR050740">
    <property type="entry name" value="Aldehyde_DH_Superfamily"/>
</dbReference>
<protein>
    <recommendedName>
        <fullName evidence="2">Aldehyde dehydrogenase domain-containing protein</fullName>
    </recommendedName>
</protein>
<dbReference type="InterPro" id="IPR016162">
    <property type="entry name" value="Ald_DH_N"/>
</dbReference>
<dbReference type="OrthoDB" id="310895at2759"/>
<feature type="domain" description="Aldehyde dehydrogenase" evidence="2">
    <location>
        <begin position="17"/>
        <end position="464"/>
    </location>
</feature>
<name>A0A438NH32_EXOME</name>
<evidence type="ECO:0000313" key="3">
    <source>
        <dbReference type="EMBL" id="RVX75027.1"/>
    </source>
</evidence>
<dbReference type="AlphaFoldDB" id="A0A438NH32"/>
<gene>
    <name evidence="3" type="ORF">B0A52_01304</name>
</gene>
<dbReference type="Pfam" id="PF00171">
    <property type="entry name" value="Aldedh"/>
    <property type="match status" value="1"/>
</dbReference>
<dbReference type="Gene3D" id="3.40.605.10">
    <property type="entry name" value="Aldehyde Dehydrogenase, Chain A, domain 1"/>
    <property type="match status" value="1"/>
</dbReference>
<dbReference type="SUPFAM" id="SSF53720">
    <property type="entry name" value="ALDH-like"/>
    <property type="match status" value="1"/>
</dbReference>
<dbReference type="InterPro" id="IPR015590">
    <property type="entry name" value="Aldehyde_DH_dom"/>
</dbReference>
<keyword evidence="1" id="KW-0560">Oxidoreductase</keyword>
<organism evidence="3 4">
    <name type="scientific">Exophiala mesophila</name>
    <name type="common">Black yeast-like fungus</name>
    <dbReference type="NCBI Taxonomy" id="212818"/>
    <lineage>
        <taxon>Eukaryota</taxon>
        <taxon>Fungi</taxon>
        <taxon>Dikarya</taxon>
        <taxon>Ascomycota</taxon>
        <taxon>Pezizomycotina</taxon>
        <taxon>Eurotiomycetes</taxon>
        <taxon>Chaetothyriomycetidae</taxon>
        <taxon>Chaetothyriales</taxon>
        <taxon>Herpotrichiellaceae</taxon>
        <taxon>Exophiala</taxon>
    </lineage>
</organism>
<dbReference type="EMBL" id="NAJM01000003">
    <property type="protein sequence ID" value="RVX75027.1"/>
    <property type="molecule type" value="Genomic_DNA"/>
</dbReference>
<dbReference type="PANTHER" id="PTHR43353">
    <property type="entry name" value="SUCCINATE-SEMIALDEHYDE DEHYDROGENASE, MITOCHONDRIAL"/>
    <property type="match status" value="1"/>
</dbReference>